<dbReference type="Gene3D" id="3.50.50.60">
    <property type="entry name" value="FAD/NAD(P)-binding domain"/>
    <property type="match status" value="1"/>
</dbReference>
<dbReference type="SUPFAM" id="SSF51905">
    <property type="entry name" value="FAD/NAD(P)-binding domain"/>
    <property type="match status" value="1"/>
</dbReference>
<organism evidence="2 3">
    <name type="scientific">Haloarcula nitratireducens</name>
    <dbReference type="NCBI Taxonomy" id="2487749"/>
    <lineage>
        <taxon>Archaea</taxon>
        <taxon>Methanobacteriati</taxon>
        <taxon>Methanobacteriota</taxon>
        <taxon>Stenosarchaea group</taxon>
        <taxon>Halobacteria</taxon>
        <taxon>Halobacteriales</taxon>
        <taxon>Haloarculaceae</taxon>
        <taxon>Haloarcula</taxon>
    </lineage>
</organism>
<proteinExistence type="predicted"/>
<sequence length="448" mass="49868">MIGVVGGGIAGLSAAYRLQQQGHEVRVFEASDDLGGLAAVYETAGDPIEKFYHHLSKSEETIVELAEELGLGRDVEWRIGKNAYYVDGVVHPMDKPWEILAYPHLSLYDTFRLGMLVLDVDMRGGIPSFDSYERLEDYEDVPIEQFVVEHTTRGVYENFFEPLLDAKFGDRKDDVSAAWLLGRVKFRGERDILNGEILGYLDGGFGRLLDALVEAVGRENIETGTRVTDLDTSGREVASLTATDGEETTTHDVDSVVVATMPDVLEDLTGYACDIDFQGTVCSVISMEESLFDTYWLNIADEAPFGALIEHTNFVPAERYGGEHLLYVARYVQSPEEDIWQQDDDGVRETWLSGIEDLFPEFDRDAVNWVKTARNPRTAPVYERGYLDMVIPYDLGEAVAEGVYYAGMASKAQYPERSLNGGVVAGYECADRVAHRATKRAGSEATRE</sequence>
<evidence type="ECO:0000313" key="2">
    <source>
        <dbReference type="EMBL" id="MBX0295035.1"/>
    </source>
</evidence>
<dbReference type="NCBIfam" id="NF005560">
    <property type="entry name" value="PRK07233.1"/>
    <property type="match status" value="1"/>
</dbReference>
<keyword evidence="3" id="KW-1185">Reference proteome</keyword>
<comment type="caution">
    <text evidence="2">The sequence shown here is derived from an EMBL/GenBank/DDBJ whole genome shotgun (WGS) entry which is preliminary data.</text>
</comment>
<dbReference type="InterPro" id="IPR050464">
    <property type="entry name" value="Zeta_carotene_desat/Oxidored"/>
</dbReference>
<dbReference type="Proteomes" id="UP001430455">
    <property type="component" value="Unassembled WGS sequence"/>
</dbReference>
<dbReference type="InterPro" id="IPR002937">
    <property type="entry name" value="Amino_oxidase"/>
</dbReference>
<dbReference type="InterPro" id="IPR036188">
    <property type="entry name" value="FAD/NAD-bd_sf"/>
</dbReference>
<dbReference type="EMBL" id="RKLT01000002">
    <property type="protein sequence ID" value="MBX0295035.1"/>
    <property type="molecule type" value="Genomic_DNA"/>
</dbReference>
<protein>
    <submittedName>
        <fullName evidence="2">NAD(P)/FAD-dependent oxidoreductase</fullName>
    </submittedName>
</protein>
<dbReference type="PRINTS" id="PR00419">
    <property type="entry name" value="ADXRDTASE"/>
</dbReference>
<dbReference type="AlphaFoldDB" id="A0AAW4PAW8"/>
<accession>A0AAW4PAW8</accession>
<feature type="domain" description="Amine oxidase" evidence="1">
    <location>
        <begin position="9"/>
        <end position="433"/>
    </location>
</feature>
<gene>
    <name evidence="2" type="ORF">EGH23_09115</name>
</gene>
<dbReference type="Pfam" id="PF01593">
    <property type="entry name" value="Amino_oxidase"/>
    <property type="match status" value="1"/>
</dbReference>
<evidence type="ECO:0000313" key="3">
    <source>
        <dbReference type="Proteomes" id="UP001430455"/>
    </source>
</evidence>
<evidence type="ECO:0000259" key="1">
    <source>
        <dbReference type="Pfam" id="PF01593"/>
    </source>
</evidence>
<dbReference type="RefSeq" id="WP_220579683.1">
    <property type="nucleotide sequence ID" value="NZ_RKLT01000002.1"/>
</dbReference>
<dbReference type="PANTHER" id="PTHR42923:SF3">
    <property type="entry name" value="PROTOPORPHYRINOGEN OXIDASE"/>
    <property type="match status" value="1"/>
</dbReference>
<name>A0AAW4PAW8_9EURY</name>
<dbReference type="PANTHER" id="PTHR42923">
    <property type="entry name" value="PROTOPORPHYRINOGEN OXIDASE"/>
    <property type="match status" value="1"/>
</dbReference>
<dbReference type="GO" id="GO:0016491">
    <property type="term" value="F:oxidoreductase activity"/>
    <property type="evidence" value="ECO:0007669"/>
    <property type="project" value="InterPro"/>
</dbReference>
<reference evidence="2 3" key="1">
    <citation type="submission" date="2021-06" db="EMBL/GenBank/DDBJ databases">
        <title>Halomicroarcula sp. a new haloarchaeum isolated from saline soil.</title>
        <authorList>
            <person name="Duran-Viseras A."/>
            <person name="Sanchez-Porro C."/>
            <person name="Ventosa A."/>
        </authorList>
    </citation>
    <scope>NUCLEOTIDE SEQUENCE [LARGE SCALE GENOMIC DNA]</scope>
    <source>
        <strain evidence="2 3">F27</strain>
    </source>
</reference>